<dbReference type="Proteomes" id="UP000474777">
    <property type="component" value="Unassembled WGS sequence"/>
</dbReference>
<protein>
    <submittedName>
        <fullName evidence="1">Uncharacterized protein</fullName>
    </submittedName>
</protein>
<gene>
    <name evidence="1" type="ORF">GXP69_16635</name>
</gene>
<evidence type="ECO:0000313" key="1">
    <source>
        <dbReference type="EMBL" id="NEM99328.1"/>
    </source>
</evidence>
<organism evidence="1 2">
    <name type="scientific">Pontibacter burrus</name>
    <dbReference type="NCBI Taxonomy" id="2704466"/>
    <lineage>
        <taxon>Bacteria</taxon>
        <taxon>Pseudomonadati</taxon>
        <taxon>Bacteroidota</taxon>
        <taxon>Cytophagia</taxon>
        <taxon>Cytophagales</taxon>
        <taxon>Hymenobacteraceae</taxon>
        <taxon>Pontibacter</taxon>
    </lineage>
</organism>
<proteinExistence type="predicted"/>
<accession>A0A6B3M0E5</accession>
<dbReference type="EMBL" id="JAAGWD010000008">
    <property type="protein sequence ID" value="NEM99328.1"/>
    <property type="molecule type" value="Genomic_DNA"/>
</dbReference>
<comment type="caution">
    <text evidence="1">The sequence shown here is derived from an EMBL/GenBank/DDBJ whole genome shotgun (WGS) entry which is preliminary data.</text>
</comment>
<evidence type="ECO:0000313" key="2">
    <source>
        <dbReference type="Proteomes" id="UP000474777"/>
    </source>
</evidence>
<sequence length="113" mass="12900">MVTVINYEKRNSGSENEFNALILQGEIEMVQSKVSGRFYATAKQCSISCTFNDIMCQGLIGKTLPGTIEKMECEEYEYIIPGTGETVMLNYTYYYNPTDRTMEQEVFQLKSEA</sequence>
<reference evidence="1 2" key="1">
    <citation type="submission" date="2020-02" db="EMBL/GenBank/DDBJ databases">
        <authorList>
            <person name="Kim M.K."/>
        </authorList>
    </citation>
    <scope>NUCLEOTIDE SEQUENCE [LARGE SCALE GENOMIC DNA]</scope>
    <source>
        <strain evidence="1 2">BT327</strain>
    </source>
</reference>
<dbReference type="AlphaFoldDB" id="A0A6B3M0E5"/>
<dbReference type="RefSeq" id="WP_163916389.1">
    <property type="nucleotide sequence ID" value="NZ_JAAGWD010000008.1"/>
</dbReference>
<name>A0A6B3M0E5_9BACT</name>
<keyword evidence="2" id="KW-1185">Reference proteome</keyword>